<reference evidence="2" key="1">
    <citation type="submission" date="2022-01" db="EMBL/GenBank/DDBJ databases">
        <authorList>
            <person name="King R."/>
        </authorList>
    </citation>
    <scope>NUCLEOTIDE SEQUENCE</scope>
</reference>
<organism evidence="2 3">
    <name type="scientific">Nezara viridula</name>
    <name type="common">Southern green stink bug</name>
    <name type="synonym">Cimex viridulus</name>
    <dbReference type="NCBI Taxonomy" id="85310"/>
    <lineage>
        <taxon>Eukaryota</taxon>
        <taxon>Metazoa</taxon>
        <taxon>Ecdysozoa</taxon>
        <taxon>Arthropoda</taxon>
        <taxon>Hexapoda</taxon>
        <taxon>Insecta</taxon>
        <taxon>Pterygota</taxon>
        <taxon>Neoptera</taxon>
        <taxon>Paraneoptera</taxon>
        <taxon>Hemiptera</taxon>
        <taxon>Heteroptera</taxon>
        <taxon>Panheteroptera</taxon>
        <taxon>Pentatomomorpha</taxon>
        <taxon>Pentatomoidea</taxon>
        <taxon>Pentatomidae</taxon>
        <taxon>Pentatominae</taxon>
        <taxon>Nezara</taxon>
    </lineage>
</organism>
<proteinExistence type="predicted"/>
<gene>
    <name evidence="2" type="ORF">NEZAVI_LOCUS2377</name>
</gene>
<evidence type="ECO:0000313" key="3">
    <source>
        <dbReference type="Proteomes" id="UP001152798"/>
    </source>
</evidence>
<protein>
    <submittedName>
        <fullName evidence="2">Uncharacterized protein</fullName>
    </submittedName>
</protein>
<keyword evidence="3" id="KW-1185">Reference proteome</keyword>
<dbReference type="EMBL" id="OV725077">
    <property type="protein sequence ID" value="CAH1391339.1"/>
    <property type="molecule type" value="Genomic_DNA"/>
</dbReference>
<feature type="compositionally biased region" description="Basic and acidic residues" evidence="1">
    <location>
        <begin position="1"/>
        <end position="14"/>
    </location>
</feature>
<evidence type="ECO:0000313" key="2">
    <source>
        <dbReference type="EMBL" id="CAH1391339.1"/>
    </source>
</evidence>
<feature type="region of interest" description="Disordered" evidence="1">
    <location>
        <begin position="1"/>
        <end position="37"/>
    </location>
</feature>
<accession>A0A9P0EAE2</accession>
<evidence type="ECO:0000256" key="1">
    <source>
        <dbReference type="SAM" id="MobiDB-lite"/>
    </source>
</evidence>
<sequence length="37" mass="4156">MPTREQEINKDMKAGDMPGRSTDHNGVEGYGFDITKE</sequence>
<dbReference type="AlphaFoldDB" id="A0A9P0EAE2"/>
<dbReference type="Proteomes" id="UP001152798">
    <property type="component" value="Chromosome 1"/>
</dbReference>
<name>A0A9P0EAE2_NEZVI</name>